<protein>
    <submittedName>
        <fullName evidence="1">Uncharacterized protein</fullName>
    </submittedName>
</protein>
<organism evidence="1 2">
    <name type="scientific">Vaccinium darrowii</name>
    <dbReference type="NCBI Taxonomy" id="229202"/>
    <lineage>
        <taxon>Eukaryota</taxon>
        <taxon>Viridiplantae</taxon>
        <taxon>Streptophyta</taxon>
        <taxon>Embryophyta</taxon>
        <taxon>Tracheophyta</taxon>
        <taxon>Spermatophyta</taxon>
        <taxon>Magnoliopsida</taxon>
        <taxon>eudicotyledons</taxon>
        <taxon>Gunneridae</taxon>
        <taxon>Pentapetalae</taxon>
        <taxon>asterids</taxon>
        <taxon>Ericales</taxon>
        <taxon>Ericaceae</taxon>
        <taxon>Vaccinioideae</taxon>
        <taxon>Vaccinieae</taxon>
        <taxon>Vaccinium</taxon>
    </lineage>
</organism>
<dbReference type="EMBL" id="CM037162">
    <property type="protein sequence ID" value="KAH7862456.1"/>
    <property type="molecule type" value="Genomic_DNA"/>
</dbReference>
<sequence length="382" mass="41742">MGSSEGMTPPKPEVASPPKQDYYVPGVLISPSYQNSAIMAGHAPDHHAWAQPQPVVPYLTIFSPEVIYAYPTVPLLRLDAIFQSILPNVHDSHLSCIPVPDVLTFEYNQCSVFSNISYDSMDQGIAKMLDRLDRVDMQIVNDTTDVNGEGSINGASQSAEGGIDSSSNRSDSHTGKAFKGDTAFYGQSSGMDRSLYVSVDDHDVEDHNQANSTVEGDANVVSINLTEITVAPENVAENLVDTSNGKLETRMTRSASCVAAGLPLQAEVEELMKRYETAKVQNITLKSDIRQLTEELEKLKDENVALMKLDGTRVTHPREMVLGEIRPDSSTQPDCSEHGFMLNNSVSFVNGINERECQTLANNDSEMKLHKSESRVDAVATC</sequence>
<name>A0ACB7ZAI6_9ERIC</name>
<accession>A0ACB7ZAI6</accession>
<evidence type="ECO:0000313" key="1">
    <source>
        <dbReference type="EMBL" id="KAH7862456.1"/>
    </source>
</evidence>
<keyword evidence="2" id="KW-1185">Reference proteome</keyword>
<proteinExistence type="predicted"/>
<reference evidence="1 2" key="1">
    <citation type="journal article" date="2021" name="Hortic Res">
        <title>High-quality reference genome and annotation aids understanding of berry development for evergreen blueberry (Vaccinium darrowii).</title>
        <authorList>
            <person name="Yu J."/>
            <person name="Hulse-Kemp A.M."/>
            <person name="Babiker E."/>
            <person name="Staton M."/>
        </authorList>
    </citation>
    <scope>NUCLEOTIDE SEQUENCE [LARGE SCALE GENOMIC DNA]</scope>
    <source>
        <strain evidence="2">cv. NJ 8807/NJ 8810</strain>
        <tissue evidence="1">Young leaf</tissue>
    </source>
</reference>
<gene>
    <name evidence="1" type="ORF">Vadar_005038</name>
</gene>
<evidence type="ECO:0000313" key="2">
    <source>
        <dbReference type="Proteomes" id="UP000828048"/>
    </source>
</evidence>
<dbReference type="Proteomes" id="UP000828048">
    <property type="component" value="Chromosome 12"/>
</dbReference>
<comment type="caution">
    <text evidence="1">The sequence shown here is derived from an EMBL/GenBank/DDBJ whole genome shotgun (WGS) entry which is preliminary data.</text>
</comment>